<evidence type="ECO:0000313" key="5">
    <source>
        <dbReference type="EMBL" id="AJA33694.1"/>
    </source>
</evidence>
<evidence type="ECO:0000259" key="3">
    <source>
        <dbReference type="Pfam" id="PF04509"/>
    </source>
</evidence>
<evidence type="ECO:0000256" key="2">
    <source>
        <dbReference type="ARBA" id="ARBA00022801"/>
    </source>
</evidence>
<evidence type="ECO:0000259" key="4">
    <source>
        <dbReference type="Pfam" id="PF13690"/>
    </source>
</evidence>
<sequence>MAYSEIELDGLKEIVNVGGGNAATSISQMINSRVDMDVPEVEVMAYDELYQKIIADDVEMHAVLSKIVGDIDGALLFVITDESGQKIAKMMLGSDDNPSNEIIASAVTELTNILFNSFLRAIGDMLQIQLIASLPISRYDFFGAIISSAYMAFDHYDEQILVIHNEFTYNNESLDASLFLIPGEGVLDKIFKALGI</sequence>
<dbReference type="InterPro" id="IPR028051">
    <property type="entry name" value="CheX-like_dom"/>
</dbReference>
<gene>
    <name evidence="5" type="primary">cheC</name>
</gene>
<reference evidence="5" key="1">
    <citation type="journal article" date="2014" name="Appl. Environ. Microbiol.">
        <title>Detection and genomic characterization of motility in Lactobacillus curvatus: confirmation of motility in a species outside the Lactobacillus salivarius clade.</title>
        <authorList>
            <person name="Cousin F.J."/>
            <person name="Lynch S.M."/>
            <person name="Harris H.M."/>
            <person name="McCann A."/>
            <person name="Lynch D.B."/>
            <person name="Neville B.A."/>
            <person name="Irisawa T."/>
            <person name="Okada S."/>
            <person name="Endo A."/>
            <person name="O'Toole P.W."/>
        </authorList>
    </citation>
    <scope>NUCLEOTIDE SEQUENCE</scope>
    <source>
        <strain evidence="5">DSM 20509</strain>
    </source>
</reference>
<dbReference type="SUPFAM" id="SSF103039">
    <property type="entry name" value="CheC-like"/>
    <property type="match status" value="1"/>
</dbReference>
<feature type="domain" description="CheC-like protein" evidence="3">
    <location>
        <begin position="7"/>
        <end position="42"/>
    </location>
</feature>
<evidence type="ECO:0000256" key="1">
    <source>
        <dbReference type="ARBA" id="ARBA00022500"/>
    </source>
</evidence>
<dbReference type="InterPro" id="IPR007597">
    <property type="entry name" value="CheC"/>
</dbReference>
<dbReference type="GO" id="GO:0016787">
    <property type="term" value="F:hydrolase activity"/>
    <property type="evidence" value="ECO:0007669"/>
    <property type="project" value="UniProtKB-KW"/>
</dbReference>
<accession>A0A0A7RGJ0</accession>
<dbReference type="PANTHER" id="PTHR43693">
    <property type="entry name" value="PROTEIN PHOSPHATASE CHEZ"/>
    <property type="match status" value="1"/>
</dbReference>
<protein>
    <submittedName>
        <fullName evidence="5">Chemotaxis protein CheC</fullName>
    </submittedName>
</protein>
<feature type="domain" description="Chemotaxis phosphatase CheX-like" evidence="4">
    <location>
        <begin position="66"/>
        <end position="128"/>
    </location>
</feature>
<dbReference type="InterPro" id="IPR028976">
    <property type="entry name" value="CheC-like_sf"/>
</dbReference>
<dbReference type="CDD" id="cd17909">
    <property type="entry name" value="CheC_ClassI"/>
    <property type="match status" value="1"/>
</dbReference>
<keyword evidence="1" id="KW-0145">Chemotaxis</keyword>
<proteinExistence type="predicted"/>
<dbReference type="EMBL" id="KM886859">
    <property type="protein sequence ID" value="AJA33694.1"/>
    <property type="molecule type" value="Genomic_DNA"/>
</dbReference>
<dbReference type="PANTHER" id="PTHR43693:SF1">
    <property type="entry name" value="PROTEIN PHOSPHATASE CHEZ"/>
    <property type="match status" value="1"/>
</dbReference>
<keyword evidence="2" id="KW-0378">Hydrolase</keyword>
<dbReference type="GO" id="GO:0006935">
    <property type="term" value="P:chemotaxis"/>
    <property type="evidence" value="ECO:0007669"/>
    <property type="project" value="UniProtKB-KW"/>
</dbReference>
<name>A0A0A7RGJ0_9LACO</name>
<dbReference type="InterPro" id="IPR050992">
    <property type="entry name" value="CheZ_family_phosphatases"/>
</dbReference>
<dbReference type="Pfam" id="PF13690">
    <property type="entry name" value="CheX"/>
    <property type="match status" value="1"/>
</dbReference>
<dbReference type="AlphaFoldDB" id="A0A0A7RGJ0"/>
<organism evidence="5">
    <name type="scientific">Ligilactobacillus agilis</name>
    <dbReference type="NCBI Taxonomy" id="1601"/>
    <lineage>
        <taxon>Bacteria</taxon>
        <taxon>Bacillati</taxon>
        <taxon>Bacillota</taxon>
        <taxon>Bacilli</taxon>
        <taxon>Lactobacillales</taxon>
        <taxon>Lactobacillaceae</taxon>
        <taxon>Ligilactobacillus</taxon>
    </lineage>
</organism>
<dbReference type="Gene3D" id="3.40.1550.10">
    <property type="entry name" value="CheC-like"/>
    <property type="match status" value="1"/>
</dbReference>
<dbReference type="Pfam" id="PF04509">
    <property type="entry name" value="CheC"/>
    <property type="match status" value="1"/>
</dbReference>